<keyword evidence="4" id="KW-1185">Reference proteome</keyword>
<evidence type="ECO:0000313" key="4">
    <source>
        <dbReference type="Proteomes" id="UP001500191"/>
    </source>
</evidence>
<feature type="compositionally biased region" description="Low complexity" evidence="1">
    <location>
        <begin position="28"/>
        <end position="37"/>
    </location>
</feature>
<evidence type="ECO:0000256" key="2">
    <source>
        <dbReference type="SAM" id="SignalP"/>
    </source>
</evidence>
<dbReference type="Proteomes" id="UP001500191">
    <property type="component" value="Unassembled WGS sequence"/>
</dbReference>
<evidence type="ECO:0000313" key="3">
    <source>
        <dbReference type="EMBL" id="GAA0501868.1"/>
    </source>
</evidence>
<feature type="compositionally biased region" description="Pro residues" evidence="1">
    <location>
        <begin position="38"/>
        <end position="49"/>
    </location>
</feature>
<feature type="region of interest" description="Disordered" evidence="1">
    <location>
        <begin position="713"/>
        <end position="732"/>
    </location>
</feature>
<dbReference type="Gene3D" id="2.160.20.10">
    <property type="entry name" value="Single-stranded right-handed beta-helix, Pectin lyase-like"/>
    <property type="match status" value="1"/>
</dbReference>
<sequence length="901" mass="89797">MGRPATPLRSTLLSLLLPGLLSACFQQPAPSSPAADPASPPPTAAPAPREPLQSLGTVDLTFTGLGNAGETLRVTTPGLRSSALVDQGSIQLQPLSNGTFTTGRRGVDGVRYLYATFLVRNATQAGAAYGTPRRNLTLVAVSTPTTAADTPYSRVQKFDGTDAAAGIAATITPTAALQFDRQTERPALIPGAEDLQVFTENEVAPLTGAGVTRAFPFGFVVRHRTATGNRDLPANPAPGTFDGTVTVALKLPLQANPADDPFTFNMSFAVVDDPVTRVTESPEEQSLGNVQARAASLGGAQVALLCGSAVTAPGSLFIGSATTAGAPGAARAAHIGGDLALNTVPSAYAATGNVNLNVNAALGLGRFYAAYPAAPGGANATLAFTGSGTARSGSLNVAPNGAFAFTSRAGDGAPPVTDTLNYTVSDGRGCTSPTQGVPVNVSGRVWFARNTAATGDGRQDTPFPTLQAAQTASAAGDTLYLYRGDGTTTGQNQGLTLKAGQTLVGEGAPLTVNGAAILPAGQPSTFEHTAGTGLTLATNNTVRGVNIRGAAGGVSGTNFGTFTAELGAVQASAGPALNLSGGTLTGSATRLDAQTTTGNGVNLLGLGGSFTVLGSGSPGSGGTLQATGPLGTGLNLQPDNLDFTLSLNRMTFQNSASGLLLATQGADTGRVTLTVQDSAFSNNSANSIQINPGGSGSSTYTVRNNTFTHTGAGGGVYYSGTSRTGTPTDQGTITGNTFNLSPGGNANAITVDQVGAGAARFAITANTVTGYGVYGISVGAKEGGGGRLDAVVTNNAVSSPPGPVSSPNLDGINVTVGTATGQNSALCLRMTGNTSVSPDPGFAGIVLRQRTGTTFTIEGVPTGATNAQVQTAVQASNAPSTVRIRTGAELTPVTGTCTGPT</sequence>
<comment type="caution">
    <text evidence="3">The sequence shown here is derived from an EMBL/GenBank/DDBJ whole genome shotgun (WGS) entry which is preliminary data.</text>
</comment>
<feature type="region of interest" description="Disordered" evidence="1">
    <location>
        <begin position="28"/>
        <end position="52"/>
    </location>
</feature>
<proteinExistence type="predicted"/>
<feature type="compositionally biased region" description="Polar residues" evidence="1">
    <location>
        <begin position="719"/>
        <end position="732"/>
    </location>
</feature>
<name>A0ABN1BNJ8_9DEIO</name>
<dbReference type="EMBL" id="BAAADB010000004">
    <property type="protein sequence ID" value="GAA0501868.1"/>
    <property type="molecule type" value="Genomic_DNA"/>
</dbReference>
<dbReference type="RefSeq" id="WP_343756059.1">
    <property type="nucleotide sequence ID" value="NZ_BAAADB010000004.1"/>
</dbReference>
<dbReference type="InterPro" id="IPR011050">
    <property type="entry name" value="Pectin_lyase_fold/virulence"/>
</dbReference>
<evidence type="ECO:0008006" key="5">
    <source>
        <dbReference type="Google" id="ProtNLM"/>
    </source>
</evidence>
<dbReference type="InterPro" id="IPR006626">
    <property type="entry name" value="PbH1"/>
</dbReference>
<dbReference type="InterPro" id="IPR012334">
    <property type="entry name" value="Pectin_lyas_fold"/>
</dbReference>
<accession>A0ABN1BNJ8</accession>
<protein>
    <recommendedName>
        <fullName evidence="5">VcbS</fullName>
    </recommendedName>
</protein>
<gene>
    <name evidence="3" type="ORF">GCM10008937_06780</name>
</gene>
<reference evidence="3 4" key="1">
    <citation type="journal article" date="2019" name="Int. J. Syst. Evol. Microbiol.">
        <title>The Global Catalogue of Microorganisms (GCM) 10K type strain sequencing project: providing services to taxonomists for standard genome sequencing and annotation.</title>
        <authorList>
            <consortium name="The Broad Institute Genomics Platform"/>
            <consortium name="The Broad Institute Genome Sequencing Center for Infectious Disease"/>
            <person name="Wu L."/>
            <person name="Ma J."/>
        </authorList>
    </citation>
    <scope>NUCLEOTIDE SEQUENCE [LARGE SCALE GENOMIC DNA]</scope>
    <source>
        <strain evidence="3 4">JCM 14368</strain>
    </source>
</reference>
<feature type="chain" id="PRO_5046686671" description="VcbS" evidence="2">
    <location>
        <begin position="24"/>
        <end position="901"/>
    </location>
</feature>
<feature type="signal peptide" evidence="2">
    <location>
        <begin position="1"/>
        <end position="23"/>
    </location>
</feature>
<organism evidence="3 4">
    <name type="scientific">Deinococcus depolymerans</name>
    <dbReference type="NCBI Taxonomy" id="392408"/>
    <lineage>
        <taxon>Bacteria</taxon>
        <taxon>Thermotogati</taxon>
        <taxon>Deinococcota</taxon>
        <taxon>Deinococci</taxon>
        <taxon>Deinococcales</taxon>
        <taxon>Deinococcaceae</taxon>
        <taxon>Deinococcus</taxon>
    </lineage>
</organism>
<dbReference type="PROSITE" id="PS51257">
    <property type="entry name" value="PROKAR_LIPOPROTEIN"/>
    <property type="match status" value="1"/>
</dbReference>
<dbReference type="SMART" id="SM00710">
    <property type="entry name" value="PbH1"/>
    <property type="match status" value="6"/>
</dbReference>
<evidence type="ECO:0000256" key="1">
    <source>
        <dbReference type="SAM" id="MobiDB-lite"/>
    </source>
</evidence>
<dbReference type="SUPFAM" id="SSF51126">
    <property type="entry name" value="Pectin lyase-like"/>
    <property type="match status" value="1"/>
</dbReference>
<keyword evidence="2" id="KW-0732">Signal</keyword>